<organism evidence="3 4">
    <name type="scientific">Phyllobacterium endophyticum</name>
    <dbReference type="NCBI Taxonomy" id="1149773"/>
    <lineage>
        <taxon>Bacteria</taxon>
        <taxon>Pseudomonadati</taxon>
        <taxon>Pseudomonadota</taxon>
        <taxon>Alphaproteobacteria</taxon>
        <taxon>Hyphomicrobiales</taxon>
        <taxon>Phyllobacteriaceae</taxon>
        <taxon>Phyllobacterium</taxon>
    </lineage>
</organism>
<evidence type="ECO:0000313" key="4">
    <source>
        <dbReference type="Proteomes" id="UP000241158"/>
    </source>
</evidence>
<proteinExistence type="predicted"/>
<feature type="domain" description="Response regulatory" evidence="2">
    <location>
        <begin position="13"/>
        <end position="124"/>
    </location>
</feature>
<dbReference type="Gene3D" id="3.40.50.2300">
    <property type="match status" value="1"/>
</dbReference>
<keyword evidence="1" id="KW-0597">Phosphoprotein</keyword>
<reference evidence="4" key="1">
    <citation type="submission" date="2017-11" db="EMBL/GenBank/DDBJ databases">
        <authorList>
            <person name="Kuznetsova I."/>
            <person name="Sazanova A."/>
            <person name="Chirak E."/>
            <person name="Safronova V."/>
            <person name="Willems A."/>
        </authorList>
    </citation>
    <scope>NUCLEOTIDE SEQUENCE [LARGE SCALE GENOMIC DNA]</scope>
    <source>
        <strain evidence="4">PEPV15</strain>
    </source>
</reference>
<name>A0A2P7APW6_9HYPH</name>
<dbReference type="OrthoDB" id="582170at2"/>
<comment type="caution">
    <text evidence="3">The sequence shown here is derived from an EMBL/GenBank/DDBJ whole genome shotgun (WGS) entry which is preliminary data.</text>
</comment>
<sequence length="127" mass="13809">MVDADTVNLEGKRLLVVEDEYLIAMDLSHFLEKLGAKIVGPAGSIEDALKLVESYDALDGAILDINLRGGRVFPVADALANRGVPFVFTTGYDAFTVPDVYEDVPRCEKPIDENLVATLIARLGSER</sequence>
<protein>
    <recommendedName>
        <fullName evidence="2">Response regulatory domain-containing protein</fullName>
    </recommendedName>
</protein>
<evidence type="ECO:0000259" key="2">
    <source>
        <dbReference type="PROSITE" id="PS50110"/>
    </source>
</evidence>
<gene>
    <name evidence="3" type="ORF">CU100_20320</name>
</gene>
<evidence type="ECO:0000313" key="3">
    <source>
        <dbReference type="EMBL" id="PSH56256.1"/>
    </source>
</evidence>
<accession>A0A2P7APW6</accession>
<dbReference type="GO" id="GO:0000160">
    <property type="term" value="P:phosphorelay signal transduction system"/>
    <property type="evidence" value="ECO:0007669"/>
    <property type="project" value="InterPro"/>
</dbReference>
<feature type="modified residue" description="4-aspartylphosphate" evidence="1">
    <location>
        <position position="64"/>
    </location>
</feature>
<dbReference type="SMART" id="SM00448">
    <property type="entry name" value="REC"/>
    <property type="match status" value="1"/>
</dbReference>
<keyword evidence="4" id="KW-1185">Reference proteome</keyword>
<dbReference type="InterPro" id="IPR001789">
    <property type="entry name" value="Sig_transdc_resp-reg_receiver"/>
</dbReference>
<dbReference type="Proteomes" id="UP000241158">
    <property type="component" value="Unassembled WGS sequence"/>
</dbReference>
<dbReference type="InterPro" id="IPR011006">
    <property type="entry name" value="CheY-like_superfamily"/>
</dbReference>
<evidence type="ECO:0000256" key="1">
    <source>
        <dbReference type="PROSITE-ProRule" id="PRU00169"/>
    </source>
</evidence>
<dbReference type="EMBL" id="PGGN01000004">
    <property type="protein sequence ID" value="PSH56256.1"/>
    <property type="molecule type" value="Genomic_DNA"/>
</dbReference>
<dbReference type="SUPFAM" id="SSF52172">
    <property type="entry name" value="CheY-like"/>
    <property type="match status" value="1"/>
</dbReference>
<dbReference type="AlphaFoldDB" id="A0A2P7APW6"/>
<dbReference type="RefSeq" id="WP_106718400.1">
    <property type="nucleotide sequence ID" value="NZ_JACHXT010000001.1"/>
</dbReference>
<dbReference type="PROSITE" id="PS50110">
    <property type="entry name" value="RESPONSE_REGULATORY"/>
    <property type="match status" value="1"/>
</dbReference>